<dbReference type="Pfam" id="PF06293">
    <property type="entry name" value="Kdo"/>
    <property type="match status" value="1"/>
</dbReference>
<keyword evidence="17" id="KW-1185">Reference proteome</keyword>
<dbReference type="GO" id="GO:0005886">
    <property type="term" value="C:plasma membrane"/>
    <property type="evidence" value="ECO:0007669"/>
    <property type="project" value="UniProtKB-SubCell"/>
</dbReference>
<evidence type="ECO:0000256" key="10">
    <source>
        <dbReference type="ARBA" id="ARBA00022840"/>
    </source>
</evidence>
<keyword evidence="8 15" id="KW-0547">Nucleotide-binding</keyword>
<evidence type="ECO:0000256" key="7">
    <source>
        <dbReference type="ARBA" id="ARBA00022679"/>
    </source>
</evidence>
<sequence>MLSPSYWNDRAEPVSVGGRGGAWFVDADQGGMVLRMYRRGGVAARLSESRYLFTGWHRTRSYREFQVLSQLYQIGLPVPEPVAASACQSGLFYQAAILIRRIPDAVPLPEACELSKEAIWWEVGRTIRRFHDAGLDHVDLNCDNILVANGLVYVIDFDRCLFRKPGVEKRWTKRNLSRLYRSIEKRIDTVDITKPWQSLLAGYSKVAQS</sequence>
<protein>
    <recommendedName>
        <fullName evidence="13 15">3-deoxy-D-manno-octulosonic acid kinase</fullName>
        <shortName evidence="15">Kdo kinase</shortName>
        <ecNumber evidence="4 15">2.7.1.166</ecNumber>
    </recommendedName>
</protein>
<accession>A0A3M2R909</accession>
<evidence type="ECO:0000256" key="14">
    <source>
        <dbReference type="ARBA" id="ARBA00034417"/>
    </source>
</evidence>
<evidence type="ECO:0000256" key="11">
    <source>
        <dbReference type="ARBA" id="ARBA00022985"/>
    </source>
</evidence>
<evidence type="ECO:0000256" key="6">
    <source>
        <dbReference type="ARBA" id="ARBA00022519"/>
    </source>
</evidence>
<comment type="function">
    <text evidence="15">Catalyzes the ATP-dependent phosphorylation of the 3-deoxy-D-manno-octulosonic acid (Kdo) residue in Kdo-lipid IV(A) at the 4-OH position.</text>
</comment>
<comment type="pathway">
    <text evidence="2 15">Bacterial outer membrane biogenesis; LPS core biosynthesis.</text>
</comment>
<evidence type="ECO:0000256" key="8">
    <source>
        <dbReference type="ARBA" id="ARBA00022741"/>
    </source>
</evidence>
<dbReference type="Gene3D" id="1.10.510.10">
    <property type="entry name" value="Transferase(Phosphotransferase) domain 1"/>
    <property type="match status" value="1"/>
</dbReference>
<comment type="similarity">
    <text evidence="3 15">Belongs to the protein kinase superfamily. KdkA/RfaP family.</text>
</comment>
<dbReference type="UniPathway" id="UPA00958"/>
<dbReference type="NCBIfam" id="NF002475">
    <property type="entry name" value="PRK01723.1"/>
    <property type="match status" value="1"/>
</dbReference>
<dbReference type="GO" id="GO:0016773">
    <property type="term" value="F:phosphotransferase activity, alcohol group as acceptor"/>
    <property type="evidence" value="ECO:0007669"/>
    <property type="project" value="UniProtKB-UniRule"/>
</dbReference>
<keyword evidence="7 15" id="KW-0808">Transferase</keyword>
<dbReference type="SUPFAM" id="SSF56112">
    <property type="entry name" value="Protein kinase-like (PK-like)"/>
    <property type="match status" value="1"/>
</dbReference>
<evidence type="ECO:0000256" key="9">
    <source>
        <dbReference type="ARBA" id="ARBA00022777"/>
    </source>
</evidence>
<feature type="active site" evidence="15">
    <location>
        <position position="139"/>
    </location>
</feature>
<dbReference type="InterPro" id="IPR011009">
    <property type="entry name" value="Kinase-like_dom_sf"/>
</dbReference>
<comment type="catalytic activity">
    <reaction evidence="14 15">
        <text>an alpha-Kdo-(2-&gt;6)-lipid IVA + ATP = a 4-O-phospho-alpha-Kdo-(2-&gt;6)-lipid IVA + ADP + H(+)</text>
        <dbReference type="Rhea" id="RHEA:74271"/>
        <dbReference type="ChEBI" id="CHEBI:15378"/>
        <dbReference type="ChEBI" id="CHEBI:30616"/>
        <dbReference type="ChEBI" id="CHEBI:176428"/>
        <dbReference type="ChEBI" id="CHEBI:193140"/>
        <dbReference type="ChEBI" id="CHEBI:456216"/>
        <dbReference type="EC" id="2.7.1.166"/>
    </reaction>
</comment>
<evidence type="ECO:0000256" key="2">
    <source>
        <dbReference type="ARBA" id="ARBA00004713"/>
    </source>
</evidence>
<evidence type="ECO:0000256" key="13">
    <source>
        <dbReference type="ARBA" id="ARBA00029511"/>
    </source>
</evidence>
<proteinExistence type="inferred from homology"/>
<dbReference type="GO" id="GO:0009244">
    <property type="term" value="P:lipopolysaccharide core region biosynthetic process"/>
    <property type="evidence" value="ECO:0007669"/>
    <property type="project" value="UniProtKB-UniRule"/>
</dbReference>
<dbReference type="GO" id="GO:0016301">
    <property type="term" value="F:kinase activity"/>
    <property type="evidence" value="ECO:0007669"/>
    <property type="project" value="UniProtKB-KW"/>
</dbReference>
<dbReference type="EMBL" id="QMDL01000005">
    <property type="protein sequence ID" value="RMJ01772.1"/>
    <property type="molecule type" value="Genomic_DNA"/>
</dbReference>
<dbReference type="InterPro" id="IPR022826">
    <property type="entry name" value="KDO_kinase"/>
</dbReference>
<evidence type="ECO:0000313" key="16">
    <source>
        <dbReference type="EMBL" id="RMJ01772.1"/>
    </source>
</evidence>
<evidence type="ECO:0000256" key="12">
    <source>
        <dbReference type="ARBA" id="ARBA00023136"/>
    </source>
</evidence>
<dbReference type="HAMAP" id="MF_00521">
    <property type="entry name" value="KDO_kinase"/>
    <property type="match status" value="1"/>
</dbReference>
<evidence type="ECO:0000256" key="3">
    <source>
        <dbReference type="ARBA" id="ARBA00010327"/>
    </source>
</evidence>
<evidence type="ECO:0000313" key="17">
    <source>
        <dbReference type="Proteomes" id="UP000265903"/>
    </source>
</evidence>
<dbReference type="EC" id="2.7.1.166" evidence="4 15"/>
<evidence type="ECO:0000256" key="5">
    <source>
        <dbReference type="ARBA" id="ARBA00022475"/>
    </source>
</evidence>
<dbReference type="GO" id="GO:0005524">
    <property type="term" value="F:ATP binding"/>
    <property type="evidence" value="ECO:0007669"/>
    <property type="project" value="UniProtKB-UniRule"/>
</dbReference>
<comment type="caution">
    <text evidence="16">The sequence shown here is derived from an EMBL/GenBank/DDBJ whole genome shotgun (WGS) entry which is preliminary data.</text>
</comment>
<gene>
    <name evidence="16" type="primary">kdkA_2</name>
    <name evidence="15" type="synonym">kdkA</name>
    <name evidence="16" type="ORF">DOQ08_03051</name>
</gene>
<keyword evidence="5 15" id="KW-1003">Cell membrane</keyword>
<keyword evidence="10 15" id="KW-0067">ATP-binding</keyword>
<dbReference type="AlphaFoldDB" id="A0A3M2R909"/>
<keyword evidence="12 15" id="KW-0472">Membrane</keyword>
<organism evidence="16 17">
    <name type="scientific">Marinobacter litoralis</name>
    <dbReference type="NCBI Taxonomy" id="187981"/>
    <lineage>
        <taxon>Bacteria</taxon>
        <taxon>Pseudomonadati</taxon>
        <taxon>Pseudomonadota</taxon>
        <taxon>Gammaproteobacteria</taxon>
        <taxon>Pseudomonadales</taxon>
        <taxon>Marinobacteraceae</taxon>
        <taxon>Marinobacter</taxon>
    </lineage>
</organism>
<evidence type="ECO:0000256" key="4">
    <source>
        <dbReference type="ARBA" id="ARBA00011988"/>
    </source>
</evidence>
<dbReference type="Proteomes" id="UP000265903">
    <property type="component" value="Unassembled WGS sequence"/>
</dbReference>
<keyword evidence="11 15" id="KW-0448">Lipopolysaccharide biosynthesis</keyword>
<keyword evidence="6 15" id="KW-0997">Cell inner membrane</keyword>
<evidence type="ECO:0000256" key="15">
    <source>
        <dbReference type="HAMAP-Rule" id="MF_00521"/>
    </source>
</evidence>
<evidence type="ECO:0000256" key="1">
    <source>
        <dbReference type="ARBA" id="ARBA00004515"/>
    </source>
</evidence>
<comment type="subcellular location">
    <subcellularLocation>
        <location evidence="1 15">Cell inner membrane</location>
        <topology evidence="1 15">Peripheral membrane protein</topology>
        <orientation evidence="1 15">Cytoplasmic side</orientation>
    </subcellularLocation>
</comment>
<name>A0A3M2R909_9GAMM</name>
<keyword evidence="9 15" id="KW-0418">Kinase</keyword>
<reference evidence="16 17" key="1">
    <citation type="submission" date="2018-08" db="EMBL/GenBank/DDBJ databases">
        <title>Whole Genome Sequence of the Moderate Halophilic Marine Bacterium Marinobacter litoralis Sw-45.</title>
        <authorList>
            <person name="Musa H."/>
        </authorList>
    </citation>
    <scope>NUCLEOTIDE SEQUENCE [LARGE SCALE GENOMIC DNA]</scope>
    <source>
        <strain evidence="16 17">Sw-45</strain>
    </source>
</reference>